<dbReference type="GO" id="GO:0005524">
    <property type="term" value="F:ATP binding"/>
    <property type="evidence" value="ECO:0007669"/>
    <property type="project" value="UniProtKB-KW"/>
</dbReference>
<dbReference type="Gene3D" id="2.30.130.10">
    <property type="entry name" value="PUA domain"/>
    <property type="match status" value="1"/>
</dbReference>
<dbReference type="SMART" id="SM00359">
    <property type="entry name" value="PUA"/>
    <property type="match status" value="1"/>
</dbReference>
<dbReference type="InterPro" id="IPR036393">
    <property type="entry name" value="AceGlu_kinase-like_sf"/>
</dbReference>
<reference evidence="10 11" key="1">
    <citation type="submission" date="2019-03" db="EMBL/GenBank/DDBJ databases">
        <title>Genomic Encyclopedia of Type Strains, Phase IV (KMG-IV): sequencing the most valuable type-strain genomes for metagenomic binning, comparative biology and taxonomic classification.</title>
        <authorList>
            <person name="Goeker M."/>
        </authorList>
    </citation>
    <scope>NUCLEOTIDE SEQUENCE [LARGE SCALE GENOMIC DNA]</scope>
    <source>
        <strain evidence="10 11">DSM 100055</strain>
    </source>
</reference>
<dbReference type="InterPro" id="IPR015947">
    <property type="entry name" value="PUA-like_sf"/>
</dbReference>
<dbReference type="EC" id="2.7.2.11" evidence="8"/>
<evidence type="ECO:0000313" key="11">
    <source>
        <dbReference type="Proteomes" id="UP000294678"/>
    </source>
</evidence>
<dbReference type="Pfam" id="PF01472">
    <property type="entry name" value="PUA"/>
    <property type="match status" value="1"/>
</dbReference>
<protein>
    <recommendedName>
        <fullName evidence="8">Glutamate 5-kinase</fullName>
        <ecNumber evidence="8">2.7.2.11</ecNumber>
    </recommendedName>
    <alternativeName>
        <fullName evidence="8">Gamma-glutamyl kinase</fullName>
        <shortName evidence="8">GK</shortName>
    </alternativeName>
</protein>
<evidence type="ECO:0000256" key="7">
    <source>
        <dbReference type="ARBA" id="ARBA00022840"/>
    </source>
</evidence>
<dbReference type="GO" id="GO:0004349">
    <property type="term" value="F:glutamate 5-kinase activity"/>
    <property type="evidence" value="ECO:0007669"/>
    <property type="project" value="UniProtKB-UniRule"/>
</dbReference>
<name>A0AA46DXJ6_9FUSO</name>
<keyword evidence="4 8" id="KW-0808">Transferase</keyword>
<dbReference type="GO" id="GO:0055129">
    <property type="term" value="P:L-proline biosynthetic process"/>
    <property type="evidence" value="ECO:0007669"/>
    <property type="project" value="UniProtKB-UniRule"/>
</dbReference>
<keyword evidence="6 8" id="KW-0418">Kinase</keyword>
<dbReference type="FunFam" id="3.40.1160.10:FF:000018">
    <property type="entry name" value="Glutamate 5-kinase"/>
    <property type="match status" value="1"/>
</dbReference>
<organism evidence="10 11">
    <name type="scientific">Hypnocyclicus thermotrophus</name>
    <dbReference type="NCBI Taxonomy" id="1627895"/>
    <lineage>
        <taxon>Bacteria</taxon>
        <taxon>Fusobacteriati</taxon>
        <taxon>Fusobacteriota</taxon>
        <taxon>Fusobacteriia</taxon>
        <taxon>Fusobacteriales</taxon>
        <taxon>Fusobacteriaceae</taxon>
        <taxon>Hypnocyclicus</taxon>
    </lineage>
</organism>
<keyword evidence="3 8" id="KW-0641">Proline biosynthesis</keyword>
<dbReference type="PRINTS" id="PR00474">
    <property type="entry name" value="GLU5KINASE"/>
</dbReference>
<dbReference type="PANTHER" id="PTHR43654">
    <property type="entry name" value="GLUTAMATE 5-KINASE"/>
    <property type="match status" value="1"/>
</dbReference>
<dbReference type="InterPro" id="IPR005715">
    <property type="entry name" value="Glu_5kinase/COase_Synthase"/>
</dbReference>
<dbReference type="Gene3D" id="3.40.1160.10">
    <property type="entry name" value="Acetylglutamate kinase-like"/>
    <property type="match status" value="2"/>
</dbReference>
<dbReference type="EMBL" id="SOBG01000009">
    <property type="protein sequence ID" value="TDT67910.1"/>
    <property type="molecule type" value="Genomic_DNA"/>
</dbReference>
<dbReference type="NCBIfam" id="TIGR01027">
    <property type="entry name" value="proB"/>
    <property type="match status" value="1"/>
</dbReference>
<feature type="binding site" evidence="8">
    <location>
        <position position="152"/>
    </location>
    <ligand>
        <name>substrate</name>
    </ligand>
</feature>
<dbReference type="CDD" id="cd04242">
    <property type="entry name" value="AAK_G5K_ProB"/>
    <property type="match status" value="1"/>
</dbReference>
<feature type="binding site" evidence="8">
    <location>
        <position position="13"/>
    </location>
    <ligand>
        <name>ATP</name>
        <dbReference type="ChEBI" id="CHEBI:30616"/>
    </ligand>
</feature>
<dbReference type="RefSeq" id="WP_134113775.1">
    <property type="nucleotide sequence ID" value="NZ_SOBG01000009.1"/>
</dbReference>
<dbReference type="PANTHER" id="PTHR43654:SF1">
    <property type="entry name" value="ISOPENTENYL PHOSPHATE KINASE"/>
    <property type="match status" value="1"/>
</dbReference>
<dbReference type="SUPFAM" id="SSF88697">
    <property type="entry name" value="PUA domain-like"/>
    <property type="match status" value="1"/>
</dbReference>
<sequence>MRKIADVKNIVIKIGSSTLTYENGHLNLVRIEKIVRYIVELMNRGYKVTLVSSGAIGAGMGKLGYKNRPKTIPEKQALAAVGQVALIHLYQKFFSEYSKNVAQVLLTMDDFSNRERYINARNSMRVLLEKGIIPIINENDVIVIDEIKVGDNDSLSAYVSAIVEADLLIILSDIDGLYDDNPKENKSAKLIKTVEKIDGNIKKLAKGAGSKFGTGGMATKIKAAEICTNFGIAMIIAHGEKPYNLIDIVDGKEIGTYFKSKDKKLNHKKHWIKYSSKKEGVIYIDNGAVKAIKKHKSLLAIGIKKLEGHFEKGSSILIKDMENNEKGVGLINYSSEELSKIIGKKSDEIEEILGYKDYDEVIHIDNMYID</sequence>
<comment type="catalytic activity">
    <reaction evidence="8">
        <text>L-glutamate + ATP = L-glutamyl 5-phosphate + ADP</text>
        <dbReference type="Rhea" id="RHEA:14877"/>
        <dbReference type="ChEBI" id="CHEBI:29985"/>
        <dbReference type="ChEBI" id="CHEBI:30616"/>
        <dbReference type="ChEBI" id="CHEBI:58274"/>
        <dbReference type="ChEBI" id="CHEBI:456216"/>
        <dbReference type="EC" id="2.7.2.11"/>
    </reaction>
</comment>
<keyword evidence="5 8" id="KW-0547">Nucleotide-binding</keyword>
<dbReference type="InterPro" id="IPR019797">
    <property type="entry name" value="Glutamate_5-kinase_CS"/>
</dbReference>
<comment type="caution">
    <text evidence="10">The sequence shown here is derived from an EMBL/GenBank/DDBJ whole genome shotgun (WGS) entry which is preliminary data.</text>
</comment>
<evidence type="ECO:0000313" key="10">
    <source>
        <dbReference type="EMBL" id="TDT67910.1"/>
    </source>
</evidence>
<dbReference type="SUPFAM" id="SSF53633">
    <property type="entry name" value="Carbamate kinase-like"/>
    <property type="match status" value="1"/>
</dbReference>
<evidence type="ECO:0000256" key="5">
    <source>
        <dbReference type="ARBA" id="ARBA00022741"/>
    </source>
</evidence>
<dbReference type="InterPro" id="IPR041739">
    <property type="entry name" value="G5K_ProB"/>
</dbReference>
<dbReference type="PROSITE" id="PS50890">
    <property type="entry name" value="PUA"/>
    <property type="match status" value="1"/>
</dbReference>
<evidence type="ECO:0000256" key="3">
    <source>
        <dbReference type="ARBA" id="ARBA00022650"/>
    </source>
</evidence>
<keyword evidence="7 8" id="KW-0067">ATP-binding</keyword>
<evidence type="ECO:0000256" key="1">
    <source>
        <dbReference type="ARBA" id="ARBA00022490"/>
    </source>
</evidence>
<dbReference type="InterPro" id="IPR001048">
    <property type="entry name" value="Asp/Glu/Uridylate_kinase"/>
</dbReference>
<dbReference type="Pfam" id="PF00696">
    <property type="entry name" value="AA_kinase"/>
    <property type="match status" value="1"/>
</dbReference>
<evidence type="ECO:0000256" key="6">
    <source>
        <dbReference type="ARBA" id="ARBA00022777"/>
    </source>
</evidence>
<evidence type="ECO:0000256" key="2">
    <source>
        <dbReference type="ARBA" id="ARBA00022605"/>
    </source>
</evidence>
<dbReference type="PROSITE" id="PS00902">
    <property type="entry name" value="GLUTAMATE_5_KINASE"/>
    <property type="match status" value="1"/>
</dbReference>
<keyword evidence="11" id="KW-1185">Reference proteome</keyword>
<feature type="binding site" evidence="8">
    <location>
        <begin position="172"/>
        <end position="173"/>
    </location>
    <ligand>
        <name>ATP</name>
        <dbReference type="ChEBI" id="CHEBI:30616"/>
    </ligand>
</feature>
<dbReference type="GO" id="GO:0005829">
    <property type="term" value="C:cytosol"/>
    <property type="evidence" value="ECO:0007669"/>
    <property type="project" value="TreeGrafter"/>
</dbReference>
<accession>A0AA46DXJ6</accession>
<dbReference type="HAMAP" id="MF_00456">
    <property type="entry name" value="ProB"/>
    <property type="match status" value="1"/>
</dbReference>
<gene>
    <name evidence="8" type="primary">proB</name>
    <name evidence="10" type="ORF">EV215_1915</name>
</gene>
<dbReference type="PIRSF" id="PIRSF000729">
    <property type="entry name" value="GK"/>
    <property type="match status" value="1"/>
</dbReference>
<evidence type="ECO:0000259" key="9">
    <source>
        <dbReference type="SMART" id="SM00359"/>
    </source>
</evidence>
<comment type="pathway">
    <text evidence="8">Amino-acid biosynthesis; L-proline biosynthesis; L-glutamate 5-semialdehyde from L-glutamate: step 1/2.</text>
</comment>
<comment type="subcellular location">
    <subcellularLocation>
        <location evidence="8">Cytoplasm</location>
    </subcellularLocation>
</comment>
<feature type="binding site" evidence="8">
    <location>
        <position position="140"/>
    </location>
    <ligand>
        <name>substrate</name>
    </ligand>
</feature>
<feature type="domain" description="PUA" evidence="9">
    <location>
        <begin position="280"/>
        <end position="362"/>
    </location>
</feature>
<comment type="function">
    <text evidence="8">Catalyzes the transfer of a phosphate group to glutamate to form L-glutamate 5-phosphate.</text>
</comment>
<evidence type="ECO:0000256" key="8">
    <source>
        <dbReference type="HAMAP-Rule" id="MF_00456"/>
    </source>
</evidence>
<dbReference type="AlphaFoldDB" id="A0AA46DXJ6"/>
<dbReference type="InterPro" id="IPR002478">
    <property type="entry name" value="PUA"/>
</dbReference>
<keyword evidence="2 8" id="KW-0028">Amino-acid biosynthesis</keyword>
<evidence type="ECO:0000256" key="4">
    <source>
        <dbReference type="ARBA" id="ARBA00022679"/>
    </source>
</evidence>
<dbReference type="Proteomes" id="UP000294678">
    <property type="component" value="Unassembled WGS sequence"/>
</dbReference>
<feature type="binding site" evidence="8">
    <location>
        <position position="53"/>
    </location>
    <ligand>
        <name>substrate</name>
    </ligand>
</feature>
<dbReference type="InterPro" id="IPR011529">
    <property type="entry name" value="Glu_5kinase"/>
</dbReference>
<comment type="similarity">
    <text evidence="8">Belongs to the glutamate 5-kinase family.</text>
</comment>
<dbReference type="InterPro" id="IPR001057">
    <property type="entry name" value="Glu/AcGlu_kinase"/>
</dbReference>
<proteinExistence type="inferred from homology"/>
<keyword evidence="1 8" id="KW-0963">Cytoplasm</keyword>
<dbReference type="InterPro" id="IPR036974">
    <property type="entry name" value="PUA_sf"/>
</dbReference>
<dbReference type="CDD" id="cd21157">
    <property type="entry name" value="PUA_G5K"/>
    <property type="match status" value="1"/>
</dbReference>
<dbReference type="GO" id="GO:0003723">
    <property type="term" value="F:RNA binding"/>
    <property type="evidence" value="ECO:0007669"/>
    <property type="project" value="InterPro"/>
</dbReference>
<feature type="binding site" evidence="8">
    <location>
        <begin position="214"/>
        <end position="220"/>
    </location>
    <ligand>
        <name>ATP</name>
        <dbReference type="ChEBI" id="CHEBI:30616"/>
    </ligand>
</feature>